<feature type="domain" description="FH2" evidence="3">
    <location>
        <begin position="85"/>
        <end position="522"/>
    </location>
</feature>
<evidence type="ECO:0000313" key="4">
    <source>
        <dbReference type="Proteomes" id="UP000887565"/>
    </source>
</evidence>
<dbReference type="PANTHER" id="PTHR46345">
    <property type="entry name" value="INVERTED FORMIN-2"/>
    <property type="match status" value="1"/>
</dbReference>
<feature type="compositionally biased region" description="Polar residues" evidence="2">
    <location>
        <begin position="61"/>
        <end position="72"/>
    </location>
</feature>
<dbReference type="OMA" id="WHEINNG"/>
<evidence type="ECO:0000256" key="2">
    <source>
        <dbReference type="SAM" id="MobiDB-lite"/>
    </source>
</evidence>
<organism evidence="4 5">
    <name type="scientific">Romanomermis culicivorax</name>
    <name type="common">Nematode worm</name>
    <dbReference type="NCBI Taxonomy" id="13658"/>
    <lineage>
        <taxon>Eukaryota</taxon>
        <taxon>Metazoa</taxon>
        <taxon>Ecdysozoa</taxon>
        <taxon>Nematoda</taxon>
        <taxon>Enoplea</taxon>
        <taxon>Dorylaimia</taxon>
        <taxon>Mermithida</taxon>
        <taxon>Mermithoidea</taxon>
        <taxon>Mermithidae</taxon>
        <taxon>Romanomermis</taxon>
    </lineage>
</organism>
<feature type="coiled-coil region" evidence="1">
    <location>
        <begin position="496"/>
        <end position="525"/>
    </location>
</feature>
<dbReference type="InterPro" id="IPR015425">
    <property type="entry name" value="FH2_Formin"/>
</dbReference>
<proteinExistence type="predicted"/>
<keyword evidence="1" id="KW-0175">Coiled coil</keyword>
<name>A0A915JED5_ROMCU</name>
<accession>A0A915JED5</accession>
<evidence type="ECO:0000259" key="3">
    <source>
        <dbReference type="PROSITE" id="PS51444"/>
    </source>
</evidence>
<dbReference type="Gene3D" id="1.20.58.2220">
    <property type="entry name" value="Formin, FH2 domain"/>
    <property type="match status" value="1"/>
</dbReference>
<evidence type="ECO:0000256" key="1">
    <source>
        <dbReference type="SAM" id="Coils"/>
    </source>
</evidence>
<dbReference type="Proteomes" id="UP000887565">
    <property type="component" value="Unplaced"/>
</dbReference>
<dbReference type="SMART" id="SM00498">
    <property type="entry name" value="FH2"/>
    <property type="match status" value="1"/>
</dbReference>
<keyword evidence="4" id="KW-1185">Reference proteome</keyword>
<evidence type="ECO:0000313" key="5">
    <source>
        <dbReference type="WBParaSite" id="nRc.2.0.1.t24846-RA"/>
    </source>
</evidence>
<dbReference type="InterPro" id="IPR042201">
    <property type="entry name" value="FH2_Formin_sf"/>
</dbReference>
<dbReference type="Pfam" id="PF02181">
    <property type="entry name" value="FH2"/>
    <property type="match status" value="1"/>
</dbReference>
<dbReference type="PANTHER" id="PTHR46345:SF8">
    <property type="entry name" value="FORMIN 3, ISOFORM B"/>
    <property type="match status" value="1"/>
</dbReference>
<sequence length="530" mass="58863">MFVSSQPRGAPRAPPPPPPSPSSPAPPAPPPPSSLNNLLGLKTTTTTGAPAPPPPSHLLLQRQTAGVSGNEPTSPPVENVNAHFYTFPKEKCKKTKILYWNKLAPSSLVHKKNNVWVENVNVSMDSVNLTKIEELFHCETQPSTSNGKKATVERTASSSNDLNSDQTATAQNAGVSKIFDEVYILDQKTSLKISLFLKQFRGLSLEQIVDLVINNNKSTGSPTSGVGGGRPPDEQMTLERLRGLQKCLVGAEQYIVDVQNYDGDYAKLGMAEKFIWHIGQHKFFSSRLDVKCLQREFDEKYKNFTKSFDTLIDCCRKLRSSQSLKQFLFLVLRVGNYLNLGSSSGPAAGFKISSIKQLNALKATGRSSTTLLHVLVDSAENDDNAAAGDKKPLQFTSQLSDVHSAAKIDYEATKTDLMIWSAETRKLIQTVRSATDPQFVQENESFLKLVDESLKELTVEKVREVETSAKVLQEYFCDDLKLTDLLNLFSEFFRNVERAKSDNEQLKMKEERLAKQKELQELKKAFGQCL</sequence>
<dbReference type="AlphaFoldDB" id="A0A915JED5"/>
<feature type="region of interest" description="Disordered" evidence="2">
    <location>
        <begin position="1"/>
        <end position="75"/>
    </location>
</feature>
<feature type="compositionally biased region" description="Low complexity" evidence="2">
    <location>
        <begin position="34"/>
        <end position="49"/>
    </location>
</feature>
<dbReference type="SUPFAM" id="SSF101447">
    <property type="entry name" value="Formin homology 2 domain (FH2 domain)"/>
    <property type="match status" value="1"/>
</dbReference>
<dbReference type="PROSITE" id="PS51444">
    <property type="entry name" value="FH2"/>
    <property type="match status" value="1"/>
</dbReference>
<dbReference type="WBParaSite" id="nRc.2.0.1.t24846-RA">
    <property type="protein sequence ID" value="nRc.2.0.1.t24846-RA"/>
    <property type="gene ID" value="nRc.2.0.1.g24846"/>
</dbReference>
<reference evidence="5" key="1">
    <citation type="submission" date="2022-11" db="UniProtKB">
        <authorList>
            <consortium name="WormBaseParasite"/>
        </authorList>
    </citation>
    <scope>IDENTIFICATION</scope>
</reference>
<feature type="region of interest" description="Disordered" evidence="2">
    <location>
        <begin position="140"/>
        <end position="168"/>
    </location>
</feature>
<protein>
    <submittedName>
        <fullName evidence="5">FH2 domain-containing protein</fullName>
    </submittedName>
</protein>
<feature type="compositionally biased region" description="Low complexity" evidence="2">
    <location>
        <begin position="1"/>
        <end position="11"/>
    </location>
</feature>
<feature type="compositionally biased region" description="Pro residues" evidence="2">
    <location>
        <begin position="12"/>
        <end position="33"/>
    </location>
</feature>